<evidence type="ECO:0000313" key="3">
    <source>
        <dbReference type="EMBL" id="RVX07774.1"/>
    </source>
</evidence>
<dbReference type="InterPro" id="IPR013103">
    <property type="entry name" value="RVT_2"/>
</dbReference>
<evidence type="ECO:0000313" key="4">
    <source>
        <dbReference type="Proteomes" id="UP000288805"/>
    </source>
</evidence>
<protein>
    <submittedName>
        <fullName evidence="3">Retrovirus-related Pol polyprotein from transposon RE2</fullName>
    </submittedName>
</protein>
<name>A0A438JFN7_VITVI</name>
<gene>
    <name evidence="3" type="primary">RE2_1226</name>
    <name evidence="3" type="ORF">CK203_021967</name>
</gene>
<evidence type="ECO:0000259" key="2">
    <source>
        <dbReference type="Pfam" id="PF07727"/>
    </source>
</evidence>
<organism evidence="3 4">
    <name type="scientific">Vitis vinifera</name>
    <name type="common">Grape</name>
    <dbReference type="NCBI Taxonomy" id="29760"/>
    <lineage>
        <taxon>Eukaryota</taxon>
        <taxon>Viridiplantae</taxon>
        <taxon>Streptophyta</taxon>
        <taxon>Embryophyta</taxon>
        <taxon>Tracheophyta</taxon>
        <taxon>Spermatophyta</taxon>
        <taxon>Magnoliopsida</taxon>
        <taxon>eudicotyledons</taxon>
        <taxon>Gunneridae</taxon>
        <taxon>Pentapetalae</taxon>
        <taxon>rosids</taxon>
        <taxon>Vitales</taxon>
        <taxon>Vitaceae</taxon>
        <taxon>Viteae</taxon>
        <taxon>Vitis</taxon>
    </lineage>
</organism>
<dbReference type="AlphaFoldDB" id="A0A438JFN7"/>
<dbReference type="EMBL" id="QGNW01000044">
    <property type="protein sequence ID" value="RVX07774.1"/>
    <property type="molecule type" value="Genomic_DNA"/>
</dbReference>
<proteinExistence type="predicted"/>
<dbReference type="Pfam" id="PF07727">
    <property type="entry name" value="RVT_2"/>
    <property type="match status" value="1"/>
</dbReference>
<evidence type="ECO:0000256" key="1">
    <source>
        <dbReference type="SAM" id="MobiDB-lite"/>
    </source>
</evidence>
<dbReference type="PANTHER" id="PTHR34222">
    <property type="entry name" value="GAG_PRE-INTEGRS DOMAIN-CONTAINING PROTEIN"/>
    <property type="match status" value="1"/>
</dbReference>
<feature type="compositionally biased region" description="Basic and acidic residues" evidence="1">
    <location>
        <begin position="155"/>
        <end position="168"/>
    </location>
</feature>
<feature type="domain" description="Reverse transcriptase Ty1/copia-type" evidence="2">
    <location>
        <begin position="307"/>
        <end position="418"/>
    </location>
</feature>
<comment type="caution">
    <text evidence="3">The sequence shown here is derived from an EMBL/GenBank/DDBJ whole genome shotgun (WGS) entry which is preliminary data.</text>
</comment>
<sequence>MIQAYEGHKQGMGLSPLLPTLALMGKCNPIPGQHYSDVFRPWKSVPNLGLWQDLDLFNDYEWKNQDDCNYFKKIAESSWIFKILVGLNVEFDEVWGKIIGQQPFPSLGKLFSEVRHEESRRNVMLGKKFSGPVEKSALLGTATTATHNHNNQCRPNDKPRPVEWKTNKQGDSNRFPAKAHAAETPSLSKEQLDQLLKPAPLTPSTPIASLAQLDRSLSSIVVQGSIRLSDKIVLQFVLHVPKLSYNLLSDLNSGMMIGSARLIDNLYYFDDNRFENKQAQGFIGSVRSILVHDQIMLLHNGLGHPRTSEIVDLPKEKKTMGCKWVFTIKCKLDGSIERCKARLVAKGLTQTYGIDYQETFSPVAKINSIWILLSFAEHFNWPLRQLDVKNAFLSDDLEEEVFMDLPPGFEEKLGKEKINSSYNGNFSKRSTKKVAMTDNTQYMTIPAGKSHKK</sequence>
<feature type="region of interest" description="Disordered" evidence="1">
    <location>
        <begin position="146"/>
        <end position="187"/>
    </location>
</feature>
<dbReference type="PANTHER" id="PTHR34222:SF40">
    <property type="match status" value="1"/>
</dbReference>
<accession>A0A438JFN7</accession>
<reference evidence="3 4" key="1">
    <citation type="journal article" date="2018" name="PLoS Genet.">
        <title>Population sequencing reveals clonal diversity and ancestral inbreeding in the grapevine cultivar Chardonnay.</title>
        <authorList>
            <person name="Roach M.J."/>
            <person name="Johnson D.L."/>
            <person name="Bohlmann J."/>
            <person name="van Vuuren H.J."/>
            <person name="Jones S.J."/>
            <person name="Pretorius I.S."/>
            <person name="Schmidt S.A."/>
            <person name="Borneman A.R."/>
        </authorList>
    </citation>
    <scope>NUCLEOTIDE SEQUENCE [LARGE SCALE GENOMIC DNA]</scope>
    <source>
        <strain evidence="4">cv. Chardonnay</strain>
        <tissue evidence="3">Leaf</tissue>
    </source>
</reference>
<dbReference type="Proteomes" id="UP000288805">
    <property type="component" value="Unassembled WGS sequence"/>
</dbReference>